<dbReference type="InterPro" id="IPR011707">
    <property type="entry name" value="Cu-oxidase-like_N"/>
</dbReference>
<dbReference type="KEGG" id="pgin:FRZ67_06175"/>
<dbReference type="AlphaFoldDB" id="A0A5B8V7V4"/>
<protein>
    <recommendedName>
        <fullName evidence="9">Copper oxidase</fullName>
    </recommendedName>
</protein>
<feature type="transmembrane region" description="Helical" evidence="4">
    <location>
        <begin position="31"/>
        <end position="49"/>
    </location>
</feature>
<dbReference type="GO" id="GO:0005507">
    <property type="term" value="F:copper ion binding"/>
    <property type="evidence" value="ECO:0007669"/>
    <property type="project" value="InterPro"/>
</dbReference>
<keyword evidence="8" id="KW-1185">Reference proteome</keyword>
<name>A0A5B8V7V4_9BACT</name>
<evidence type="ECO:0000313" key="8">
    <source>
        <dbReference type="Proteomes" id="UP000321533"/>
    </source>
</evidence>
<organism evidence="7 8">
    <name type="scientific">Panacibacter ginsenosidivorans</name>
    <dbReference type="NCBI Taxonomy" id="1813871"/>
    <lineage>
        <taxon>Bacteria</taxon>
        <taxon>Pseudomonadati</taxon>
        <taxon>Bacteroidota</taxon>
        <taxon>Chitinophagia</taxon>
        <taxon>Chitinophagales</taxon>
        <taxon>Chitinophagaceae</taxon>
        <taxon>Panacibacter</taxon>
    </lineage>
</organism>
<proteinExistence type="predicted"/>
<evidence type="ECO:0000256" key="4">
    <source>
        <dbReference type="SAM" id="Phobius"/>
    </source>
</evidence>
<sequence length="683" mass="77597">MIKQHLKFILFLILNIFCIFRSKYRPNMKQLTFLTGCCLFLFFLNAFILNNNTISTFQKQNIIACGPLTTGNITGKFDGTQEIAINDNRKTAGELRNGVLFLKLETRIGNWYPETHEGDPLQVCAFAETGKTLQLPGPLIRVPEGAIINAEIHNSIPGPPLVLHGFYSRPGNEKDSVKIAFNETYKVQFKAGKAGTYMYWASDGSVRTPFNNLPFLNDSQLFGAFIVDAPNIIADPQERIFIIGLWNDTTKTGEYTNDREELAINGLTWPFTERLIYPKDVPVHWRVINASNQDHPMHLHGFFYTVNSRGNEEADTIYKEQDRYLSVTELLKPHQTIAFTWTPDREGNWLFHCHTLFHLMAGSFLRKMPEMTDQEMTDINTHAAKGMGGLIMGISILPSINEVKKAPDEKIAERELTMIIKEKKNYYDTLNGYGFVLREGNASTDTSGSIPGPSIILERDKPVAIKIINHLHEPTTIHWHGLEIESYYDGVSGWGNRGKELAPMIMPGDSFVVHMTPPRAGTFYYHTHMHNFQVFEGLYGAFIVTEPNEKYNSTTDKVFLFSQDITAVFTEGHLLLNGKSRTDTMTLHPGKNYRFRFINTTGYLTDLNVSILLNDVPVNWRAFAKDGAYLPTDLQIIKPAKDECITVGQTRDFEFDPEKKGDYVFAVKDFTDSIVLRKVLRVQ</sequence>
<dbReference type="InterPro" id="IPR011706">
    <property type="entry name" value="Cu-oxidase_C"/>
</dbReference>
<keyword evidence="4" id="KW-0472">Membrane</keyword>
<dbReference type="SUPFAM" id="SSF49503">
    <property type="entry name" value="Cupredoxins"/>
    <property type="match status" value="4"/>
</dbReference>
<accession>A0A5B8V7V4</accession>
<evidence type="ECO:0008006" key="9">
    <source>
        <dbReference type="Google" id="ProtNLM"/>
    </source>
</evidence>
<dbReference type="Gene3D" id="2.60.40.420">
    <property type="entry name" value="Cupredoxins - blue copper proteins"/>
    <property type="match status" value="2"/>
</dbReference>
<evidence type="ECO:0000313" key="7">
    <source>
        <dbReference type="EMBL" id="QEC66901.1"/>
    </source>
</evidence>
<keyword evidence="4" id="KW-0812">Transmembrane</keyword>
<dbReference type="PANTHER" id="PTHR11709:SF394">
    <property type="entry name" value="FI03373P-RELATED"/>
    <property type="match status" value="1"/>
</dbReference>
<evidence type="ECO:0000259" key="5">
    <source>
        <dbReference type="Pfam" id="PF07731"/>
    </source>
</evidence>
<gene>
    <name evidence="7" type="ORF">FRZ67_06175</name>
</gene>
<keyword evidence="2" id="KW-0560">Oxidoreductase</keyword>
<evidence type="ECO:0000259" key="6">
    <source>
        <dbReference type="Pfam" id="PF07732"/>
    </source>
</evidence>
<feature type="domain" description="Plastocyanin-like" evidence="5">
    <location>
        <begin position="261"/>
        <end position="365"/>
    </location>
</feature>
<keyword evidence="4" id="KW-1133">Transmembrane helix</keyword>
<dbReference type="InterPro" id="IPR008972">
    <property type="entry name" value="Cupredoxin"/>
</dbReference>
<evidence type="ECO:0000256" key="1">
    <source>
        <dbReference type="ARBA" id="ARBA00022723"/>
    </source>
</evidence>
<dbReference type="Proteomes" id="UP000321533">
    <property type="component" value="Chromosome"/>
</dbReference>
<reference evidence="7 8" key="1">
    <citation type="journal article" date="2016" name="Int. J. Syst. Evol. Microbiol.">
        <title>Panacibacter ginsenosidivorans gen. nov., sp. nov., with ginsenoside converting activity isolated from soil of a ginseng field.</title>
        <authorList>
            <person name="Siddiqi M.Z."/>
            <person name="Muhammad Shafi S."/>
            <person name="Choi K.D."/>
            <person name="Im W.T."/>
        </authorList>
    </citation>
    <scope>NUCLEOTIDE SEQUENCE [LARGE SCALE GENOMIC DNA]</scope>
    <source>
        <strain evidence="7 8">Gsoil1550</strain>
    </source>
</reference>
<dbReference type="CDD" id="cd04206">
    <property type="entry name" value="CuRO_1_LCC_like"/>
    <property type="match status" value="1"/>
</dbReference>
<dbReference type="Pfam" id="PF07731">
    <property type="entry name" value="Cu-oxidase_2"/>
    <property type="match status" value="1"/>
</dbReference>
<keyword evidence="3" id="KW-0186">Copper</keyword>
<dbReference type="Pfam" id="PF07732">
    <property type="entry name" value="Cu-oxidase_3"/>
    <property type="match status" value="1"/>
</dbReference>
<evidence type="ECO:0000256" key="3">
    <source>
        <dbReference type="ARBA" id="ARBA00023008"/>
    </source>
</evidence>
<dbReference type="GO" id="GO:0016491">
    <property type="term" value="F:oxidoreductase activity"/>
    <property type="evidence" value="ECO:0007669"/>
    <property type="project" value="UniProtKB-KW"/>
</dbReference>
<evidence type="ECO:0000256" key="2">
    <source>
        <dbReference type="ARBA" id="ARBA00023002"/>
    </source>
</evidence>
<keyword evidence="1" id="KW-0479">Metal-binding</keyword>
<dbReference type="PANTHER" id="PTHR11709">
    <property type="entry name" value="MULTI-COPPER OXIDASE"/>
    <property type="match status" value="1"/>
</dbReference>
<dbReference type="EMBL" id="CP042435">
    <property type="protein sequence ID" value="QEC66901.1"/>
    <property type="molecule type" value="Genomic_DNA"/>
</dbReference>
<dbReference type="InterPro" id="IPR045087">
    <property type="entry name" value="Cu-oxidase_fam"/>
</dbReference>
<feature type="domain" description="Plastocyanin-like" evidence="6">
    <location>
        <begin position="446"/>
        <end position="548"/>
    </location>
</feature>